<evidence type="ECO:0000313" key="4">
    <source>
        <dbReference type="EMBL" id="SNU08726.1"/>
    </source>
</evidence>
<dbReference type="Proteomes" id="UP000214649">
    <property type="component" value="Unassembled WGS sequence"/>
</dbReference>
<feature type="domain" description="DUF7365" evidence="3">
    <location>
        <begin position="7"/>
        <end position="91"/>
    </location>
</feature>
<keyword evidence="1" id="KW-0175">Coiled coil</keyword>
<accession>A0A239RE74</accession>
<sequence>MGVFNNINTILGVAVAGLTLFGFFQNKMTNNERRLTILEEKNNQQDKELAEIKNRLDNHDQQMKVLIQMTEQIKNLSEKIEKIDKKLEEVK</sequence>
<feature type="coiled-coil region" evidence="1">
    <location>
        <begin position="28"/>
        <end position="86"/>
    </location>
</feature>
<keyword evidence="2" id="KW-0812">Transmembrane</keyword>
<evidence type="ECO:0000256" key="1">
    <source>
        <dbReference type="SAM" id="Coils"/>
    </source>
</evidence>
<evidence type="ECO:0000259" key="3">
    <source>
        <dbReference type="Pfam" id="PF24073"/>
    </source>
</evidence>
<keyword evidence="2" id="KW-0472">Membrane</keyword>
<organism evidence="4 5">
    <name type="scientific">Streptococcus equinus</name>
    <name type="common">Streptococcus bovis</name>
    <dbReference type="NCBI Taxonomy" id="1335"/>
    <lineage>
        <taxon>Bacteria</taxon>
        <taxon>Bacillati</taxon>
        <taxon>Bacillota</taxon>
        <taxon>Bacilli</taxon>
        <taxon>Lactobacillales</taxon>
        <taxon>Streptococcaceae</taxon>
        <taxon>Streptococcus</taxon>
    </lineage>
</organism>
<dbReference type="EMBL" id="FZRA01000004">
    <property type="protein sequence ID" value="SNU08726.1"/>
    <property type="molecule type" value="Genomic_DNA"/>
</dbReference>
<name>A0A239RE74_STREI</name>
<keyword evidence="2" id="KW-1133">Transmembrane helix</keyword>
<dbReference type="Pfam" id="PF24073">
    <property type="entry name" value="DUF7365"/>
    <property type="match status" value="1"/>
</dbReference>
<dbReference type="InterPro" id="IPR055789">
    <property type="entry name" value="DUF7365"/>
</dbReference>
<dbReference type="RefSeq" id="WP_094141012.1">
    <property type="nucleotide sequence ID" value="NZ_FZRA01000004.1"/>
</dbReference>
<evidence type="ECO:0000256" key="2">
    <source>
        <dbReference type="SAM" id="Phobius"/>
    </source>
</evidence>
<protein>
    <recommendedName>
        <fullName evidence="3">DUF7365 domain-containing protein</fullName>
    </recommendedName>
</protein>
<feature type="transmembrane region" description="Helical" evidence="2">
    <location>
        <begin position="6"/>
        <end position="24"/>
    </location>
</feature>
<dbReference type="AlphaFoldDB" id="A0A239RE74"/>
<proteinExistence type="predicted"/>
<gene>
    <name evidence="4" type="ORF">SAMN05216470_1419</name>
</gene>
<reference evidence="4 5" key="1">
    <citation type="submission" date="2017-07" db="EMBL/GenBank/DDBJ databases">
        <authorList>
            <person name="Sun Z.S."/>
            <person name="Albrecht U."/>
            <person name="Echele G."/>
            <person name="Lee C.C."/>
        </authorList>
    </citation>
    <scope>NUCLEOTIDE SEQUENCE [LARGE SCALE GENOMIC DNA]</scope>
    <source>
        <strain evidence="4 5">AR3</strain>
    </source>
</reference>
<evidence type="ECO:0000313" key="5">
    <source>
        <dbReference type="Proteomes" id="UP000214649"/>
    </source>
</evidence>